<accession>A0A9Q5I335</accession>
<dbReference type="AlphaFoldDB" id="A0A9Q5I335"/>
<dbReference type="PANTHER" id="PTHR37542:SF3">
    <property type="entry name" value="PRION-INHIBITION AND PROPAGATION HELO DOMAIN-CONTAINING PROTEIN"/>
    <property type="match status" value="1"/>
</dbReference>
<dbReference type="OrthoDB" id="1911848at2759"/>
<name>A0A9Q5I335_SANBA</name>
<proteinExistence type="predicted"/>
<dbReference type="InterPro" id="IPR011009">
    <property type="entry name" value="Kinase-like_dom_sf"/>
</dbReference>
<organism evidence="1 2">
    <name type="scientific">Sanghuangporus baumii</name>
    <name type="common">Phellinus baumii</name>
    <dbReference type="NCBI Taxonomy" id="108892"/>
    <lineage>
        <taxon>Eukaryota</taxon>
        <taxon>Fungi</taxon>
        <taxon>Dikarya</taxon>
        <taxon>Basidiomycota</taxon>
        <taxon>Agaricomycotina</taxon>
        <taxon>Agaricomycetes</taxon>
        <taxon>Hymenochaetales</taxon>
        <taxon>Hymenochaetaceae</taxon>
        <taxon>Sanghuangporus</taxon>
    </lineage>
</organism>
<protein>
    <recommendedName>
        <fullName evidence="3">Protein kinase domain-containing protein</fullName>
    </recommendedName>
</protein>
<evidence type="ECO:0000313" key="2">
    <source>
        <dbReference type="Proteomes" id="UP000757232"/>
    </source>
</evidence>
<dbReference type="PANTHER" id="PTHR37542">
    <property type="entry name" value="HELO DOMAIN-CONTAINING PROTEIN-RELATED"/>
    <property type="match status" value="1"/>
</dbReference>
<comment type="caution">
    <text evidence="1">The sequence shown here is derived from an EMBL/GenBank/DDBJ whole genome shotgun (WGS) entry which is preliminary data.</text>
</comment>
<dbReference type="Gene3D" id="1.10.510.10">
    <property type="entry name" value="Transferase(Phosphotransferase) domain 1"/>
    <property type="match status" value="1"/>
</dbReference>
<gene>
    <name evidence="1" type="ORF">A7U60_g2483</name>
</gene>
<evidence type="ECO:0008006" key="3">
    <source>
        <dbReference type="Google" id="ProtNLM"/>
    </source>
</evidence>
<dbReference type="EMBL" id="LNZH02000136">
    <property type="protein sequence ID" value="OCB90307.1"/>
    <property type="molecule type" value="Genomic_DNA"/>
</dbReference>
<sequence length="580" mass="65820">MAGLDTVQTALTIVKGFAENVQSFFDARSSADRHASKYRLEKACMTFWEHLAEEHSRASNRDERVKFAFTETFGQTHAYFSEYERLVKKWHRLVGSDFGSETDRDALQEQYAADRLSLSKTENVTEDGCLRRKRFAPISRAKYIVFGDRKIARAEKSYKESEKTFSGMVMASSSILGRIDMENSPPAPAGVSALYRFIGSAKKRVETSASIVTVSRSNLPKYEITSILIDPKTLFCGLSAIVLKRGGLRLKETAEDTEGLQSYEDCIIVKRSGGDHKESLELARLFAEDPSDKFSRGFFTDPPDGAMLRCCAVVRKNSEFDLYFRIPEGCSIQTLRQILPTSSSSRPTVSKRDRVKFSIRLATAVLVVHSLGLVHKLIHPETIIVAQKEIHLSENPNRLGFPYLAAFQSARSDAGFSLKKSDIEAYAKRGIYFHPRDQRETDTRAERYTMEDDIYSLGVCLFEVGLWRSLLVWEQDSCTYVYDDSFVRLSDSNTWPGSSLREKARAKLKVLVEEARRLLPKAPEYAEAVISCLTVGYEINPLNDEYVKFRDESTDDPVAWKYLDLVLSKLRRVHDSCSRR</sequence>
<dbReference type="SUPFAM" id="SSF56112">
    <property type="entry name" value="Protein kinase-like (PK-like)"/>
    <property type="match status" value="1"/>
</dbReference>
<dbReference type="Proteomes" id="UP000757232">
    <property type="component" value="Unassembled WGS sequence"/>
</dbReference>
<reference evidence="1" key="1">
    <citation type="submission" date="2016-06" db="EMBL/GenBank/DDBJ databases">
        <title>Draft Genome sequence of the fungus Inonotus baumii.</title>
        <authorList>
            <person name="Zhu H."/>
            <person name="Lin W."/>
        </authorList>
    </citation>
    <scope>NUCLEOTIDE SEQUENCE</scope>
    <source>
        <strain evidence="1">821</strain>
    </source>
</reference>
<keyword evidence="2" id="KW-1185">Reference proteome</keyword>
<evidence type="ECO:0000313" key="1">
    <source>
        <dbReference type="EMBL" id="OCB90307.1"/>
    </source>
</evidence>